<gene>
    <name evidence="12" type="ORF">HELGO_WM5519</name>
</gene>
<dbReference type="AlphaFoldDB" id="A0A6S6TTN8"/>
<comment type="similarity">
    <text evidence="2">Belongs to the hcp beta-lactamase family.</text>
</comment>
<dbReference type="PANTHER" id="PTHR13891">
    <property type="entry name" value="CYTOCHROME C OXIDASE ASSEMBLY FACTOR 7"/>
    <property type="match status" value="1"/>
</dbReference>
<dbReference type="SUPFAM" id="SSF81901">
    <property type="entry name" value="HCP-like"/>
    <property type="match status" value="1"/>
</dbReference>
<dbReference type="Gene3D" id="1.25.40.10">
    <property type="entry name" value="Tetratricopeptide repeat domain"/>
    <property type="match status" value="1"/>
</dbReference>
<dbReference type="Pfam" id="PF08238">
    <property type="entry name" value="Sel1"/>
    <property type="match status" value="4"/>
</dbReference>
<keyword evidence="8" id="KW-0046">Antibiotic resistance</keyword>
<organism evidence="12">
    <name type="scientific">uncultured Sulfurovum sp</name>
    <dbReference type="NCBI Taxonomy" id="269237"/>
    <lineage>
        <taxon>Bacteria</taxon>
        <taxon>Pseudomonadati</taxon>
        <taxon>Campylobacterota</taxon>
        <taxon>Epsilonproteobacteria</taxon>
        <taxon>Campylobacterales</taxon>
        <taxon>Sulfurovaceae</taxon>
        <taxon>Sulfurovum</taxon>
        <taxon>environmental samples</taxon>
    </lineage>
</organism>
<protein>
    <recommendedName>
        <fullName evidence="3">beta-lactamase</fullName>
        <ecNumber evidence="3">3.5.2.6</ecNumber>
    </recommendedName>
</protein>
<keyword evidence="7" id="KW-1015">Disulfide bond</keyword>
<feature type="chain" id="PRO_5039909137" description="beta-lactamase" evidence="10">
    <location>
        <begin position="20"/>
        <end position="290"/>
    </location>
</feature>
<sequence length="290" mass="32802">MKKIVYFVLFMLTWTSATVIELSDSNYKEKIKEHSQILLLFSAPWCGACKNMQPIYQKASSDNQSIVFAEINTDDNQEVSASYEINSLPTLVMLENGKELRRTVGSLEMNELNLFVSPQKMVNAYVEKCDAGDAEACLAIGQHYEEGELLGKDYVKALKFYEQSCALKNAEGCMYLAYMYDEPIGVKQNYKKAIKYYTQGCDGSNMVACRFLGYLYDEGLGTQKNYKKAHELYIKACNHEDEYACNNLGFMYSEGNGVAKDLKKALAFYTLSCKFGHNPACKESVNLKNK</sequence>
<dbReference type="GO" id="GO:0008800">
    <property type="term" value="F:beta-lactamase activity"/>
    <property type="evidence" value="ECO:0007669"/>
    <property type="project" value="UniProtKB-EC"/>
</dbReference>
<comment type="catalytic activity">
    <reaction evidence="1">
        <text>a beta-lactam + H2O = a substituted beta-amino acid</text>
        <dbReference type="Rhea" id="RHEA:20401"/>
        <dbReference type="ChEBI" id="CHEBI:15377"/>
        <dbReference type="ChEBI" id="CHEBI:35627"/>
        <dbReference type="ChEBI" id="CHEBI:140347"/>
        <dbReference type="EC" id="3.5.2.6"/>
    </reaction>
</comment>
<name>A0A6S6TTN8_9BACT</name>
<keyword evidence="10" id="KW-0732">Signal</keyword>
<dbReference type="InterPro" id="IPR017937">
    <property type="entry name" value="Thioredoxin_CS"/>
</dbReference>
<evidence type="ECO:0000313" key="12">
    <source>
        <dbReference type="EMBL" id="CAA6821547.1"/>
    </source>
</evidence>
<evidence type="ECO:0000256" key="9">
    <source>
        <dbReference type="ARBA" id="ARBA00023284"/>
    </source>
</evidence>
<feature type="domain" description="Thioredoxin" evidence="11">
    <location>
        <begin position="11"/>
        <end position="127"/>
    </location>
</feature>
<keyword evidence="4" id="KW-0677">Repeat</keyword>
<evidence type="ECO:0000256" key="6">
    <source>
        <dbReference type="ARBA" id="ARBA00022803"/>
    </source>
</evidence>
<accession>A0A6S6TTN8</accession>
<evidence type="ECO:0000256" key="4">
    <source>
        <dbReference type="ARBA" id="ARBA00022737"/>
    </source>
</evidence>
<dbReference type="InterPro" id="IPR011990">
    <property type="entry name" value="TPR-like_helical_dom_sf"/>
</dbReference>
<keyword evidence="6" id="KW-0802">TPR repeat</keyword>
<evidence type="ECO:0000256" key="5">
    <source>
        <dbReference type="ARBA" id="ARBA00022801"/>
    </source>
</evidence>
<dbReference type="GO" id="GO:0046677">
    <property type="term" value="P:response to antibiotic"/>
    <property type="evidence" value="ECO:0007669"/>
    <property type="project" value="UniProtKB-KW"/>
</dbReference>
<dbReference type="EC" id="3.5.2.6" evidence="3"/>
<dbReference type="EMBL" id="CACVAU010000063">
    <property type="protein sequence ID" value="CAA6821547.1"/>
    <property type="molecule type" value="Genomic_DNA"/>
</dbReference>
<dbReference type="PROSITE" id="PS51352">
    <property type="entry name" value="THIOREDOXIN_2"/>
    <property type="match status" value="1"/>
</dbReference>
<dbReference type="PROSITE" id="PS00194">
    <property type="entry name" value="THIOREDOXIN_1"/>
    <property type="match status" value="1"/>
</dbReference>
<evidence type="ECO:0000256" key="2">
    <source>
        <dbReference type="ARBA" id="ARBA00008486"/>
    </source>
</evidence>
<dbReference type="InterPro" id="IPR006597">
    <property type="entry name" value="Sel1-like"/>
</dbReference>
<dbReference type="SUPFAM" id="SSF52833">
    <property type="entry name" value="Thioredoxin-like"/>
    <property type="match status" value="1"/>
</dbReference>
<dbReference type="InterPro" id="IPR036249">
    <property type="entry name" value="Thioredoxin-like_sf"/>
</dbReference>
<evidence type="ECO:0000259" key="11">
    <source>
        <dbReference type="PROSITE" id="PS51352"/>
    </source>
</evidence>
<keyword evidence="9" id="KW-0676">Redox-active center</keyword>
<reference evidence="12" key="1">
    <citation type="submission" date="2020-01" db="EMBL/GenBank/DDBJ databases">
        <authorList>
            <person name="Meier V. D."/>
            <person name="Meier V D."/>
        </authorList>
    </citation>
    <scope>NUCLEOTIDE SEQUENCE</scope>
    <source>
        <strain evidence="12">HLG_WM_MAG_05</strain>
    </source>
</reference>
<proteinExistence type="inferred from homology"/>
<dbReference type="PANTHER" id="PTHR13891:SF1">
    <property type="entry name" value="CYTOCHROME C OXIDASE ASSEMBLY FACTOR 7"/>
    <property type="match status" value="1"/>
</dbReference>
<evidence type="ECO:0000256" key="1">
    <source>
        <dbReference type="ARBA" id="ARBA00001526"/>
    </source>
</evidence>
<dbReference type="CDD" id="cd02947">
    <property type="entry name" value="TRX_family"/>
    <property type="match status" value="1"/>
</dbReference>
<evidence type="ECO:0000256" key="8">
    <source>
        <dbReference type="ARBA" id="ARBA00023251"/>
    </source>
</evidence>
<dbReference type="Pfam" id="PF00085">
    <property type="entry name" value="Thioredoxin"/>
    <property type="match status" value="1"/>
</dbReference>
<dbReference type="InterPro" id="IPR013766">
    <property type="entry name" value="Thioredoxin_domain"/>
</dbReference>
<keyword evidence="5" id="KW-0378">Hydrolase</keyword>
<dbReference type="InterPro" id="IPR040239">
    <property type="entry name" value="HcpB-like"/>
</dbReference>
<feature type="signal peptide" evidence="10">
    <location>
        <begin position="1"/>
        <end position="19"/>
    </location>
</feature>
<evidence type="ECO:0000256" key="7">
    <source>
        <dbReference type="ARBA" id="ARBA00023157"/>
    </source>
</evidence>
<dbReference type="GO" id="GO:0006950">
    <property type="term" value="P:response to stress"/>
    <property type="evidence" value="ECO:0007669"/>
    <property type="project" value="UniProtKB-ARBA"/>
</dbReference>
<evidence type="ECO:0000256" key="3">
    <source>
        <dbReference type="ARBA" id="ARBA00012865"/>
    </source>
</evidence>
<dbReference type="Gene3D" id="3.40.30.10">
    <property type="entry name" value="Glutaredoxin"/>
    <property type="match status" value="1"/>
</dbReference>
<evidence type="ECO:0000256" key="10">
    <source>
        <dbReference type="SAM" id="SignalP"/>
    </source>
</evidence>
<dbReference type="SMART" id="SM00671">
    <property type="entry name" value="SEL1"/>
    <property type="match status" value="4"/>
</dbReference>